<keyword evidence="6" id="KW-0812">Transmembrane</keyword>
<dbReference type="Gene3D" id="3.30.1150.10">
    <property type="match status" value="1"/>
</dbReference>
<comment type="similarity">
    <text evidence="2">Belongs to the TonB family.</text>
</comment>
<keyword evidence="9" id="KW-0472">Membrane</keyword>
<evidence type="ECO:0000256" key="2">
    <source>
        <dbReference type="ARBA" id="ARBA00006555"/>
    </source>
</evidence>
<reference evidence="12" key="1">
    <citation type="submission" date="2023-03" db="EMBL/GenBank/DDBJ databases">
        <title>Chitinimonas shenzhenensis gen. nov., sp. nov., a novel member of family Burkholderiaceae isolated from activated sludge collected in Shen Zhen, China.</title>
        <authorList>
            <person name="Wang X."/>
        </authorList>
    </citation>
    <scope>NUCLEOTIDE SEQUENCE</scope>
    <source>
        <strain evidence="12">DQS-5</strain>
    </source>
</reference>
<dbReference type="PANTHER" id="PTHR33446:SF2">
    <property type="entry name" value="PROTEIN TONB"/>
    <property type="match status" value="1"/>
</dbReference>
<gene>
    <name evidence="12" type="ORF">PZA18_02830</name>
</gene>
<dbReference type="EMBL" id="JARRAF010000002">
    <property type="protein sequence ID" value="MDK2122983.1"/>
    <property type="molecule type" value="Genomic_DNA"/>
</dbReference>
<sequence>MTGQGHGFDVVNLACGLAVLACHGLLLLWMAQQPAPGFGAAATPSRMQFTLLAVPAEHLAAPALRPQAVASSPPARHMPRPPAKAVQIQVRGQAQAQHPMLPATSPIPSPPVAADNLTAPRPQTEPASAHPVAVESAPAVSAAAPPIQQARPDHAYSPRPDYPSLLREQGIVGTVWLKVKVETDGQAADVQISRSSGYRLFDDAASRAVQRWRFIPARRGETRLASWVEFAVRFTLDD</sequence>
<proteinExistence type="inferred from homology"/>
<protein>
    <submittedName>
        <fullName evidence="12">TonB family protein</fullName>
    </submittedName>
</protein>
<evidence type="ECO:0000256" key="8">
    <source>
        <dbReference type="ARBA" id="ARBA00022989"/>
    </source>
</evidence>
<evidence type="ECO:0000313" key="12">
    <source>
        <dbReference type="EMBL" id="MDK2122983.1"/>
    </source>
</evidence>
<organism evidence="12 13">
    <name type="scientific">Parachitinimonas caeni</name>
    <dbReference type="NCBI Taxonomy" id="3031301"/>
    <lineage>
        <taxon>Bacteria</taxon>
        <taxon>Pseudomonadati</taxon>
        <taxon>Pseudomonadota</taxon>
        <taxon>Betaproteobacteria</taxon>
        <taxon>Neisseriales</taxon>
        <taxon>Chitinibacteraceae</taxon>
        <taxon>Parachitinimonas</taxon>
    </lineage>
</organism>
<keyword evidence="7" id="KW-0653">Protein transport</keyword>
<dbReference type="NCBIfam" id="TIGR01352">
    <property type="entry name" value="tonB_Cterm"/>
    <property type="match status" value="1"/>
</dbReference>
<keyword evidence="8" id="KW-1133">Transmembrane helix</keyword>
<evidence type="ECO:0000256" key="9">
    <source>
        <dbReference type="ARBA" id="ARBA00023136"/>
    </source>
</evidence>
<evidence type="ECO:0000256" key="7">
    <source>
        <dbReference type="ARBA" id="ARBA00022927"/>
    </source>
</evidence>
<dbReference type="SUPFAM" id="SSF74653">
    <property type="entry name" value="TolA/TonB C-terminal domain"/>
    <property type="match status" value="1"/>
</dbReference>
<comment type="subcellular location">
    <subcellularLocation>
        <location evidence="1">Cell inner membrane</location>
        <topology evidence="1">Single-pass membrane protein</topology>
        <orientation evidence="1">Periplasmic side</orientation>
    </subcellularLocation>
</comment>
<evidence type="ECO:0000313" key="13">
    <source>
        <dbReference type="Proteomes" id="UP001172778"/>
    </source>
</evidence>
<evidence type="ECO:0000256" key="4">
    <source>
        <dbReference type="ARBA" id="ARBA00022475"/>
    </source>
</evidence>
<feature type="compositionally biased region" description="Low complexity" evidence="10">
    <location>
        <begin position="126"/>
        <end position="146"/>
    </location>
</feature>
<evidence type="ECO:0000256" key="6">
    <source>
        <dbReference type="ARBA" id="ARBA00022692"/>
    </source>
</evidence>
<name>A0ABT7DSE0_9NEIS</name>
<dbReference type="InterPro" id="IPR051045">
    <property type="entry name" value="TonB-dependent_transducer"/>
</dbReference>
<evidence type="ECO:0000259" key="11">
    <source>
        <dbReference type="PROSITE" id="PS52015"/>
    </source>
</evidence>
<comment type="caution">
    <text evidence="12">The sequence shown here is derived from an EMBL/GenBank/DDBJ whole genome shotgun (WGS) entry which is preliminary data.</text>
</comment>
<keyword evidence="4" id="KW-1003">Cell membrane</keyword>
<feature type="region of interest" description="Disordered" evidence="10">
    <location>
        <begin position="68"/>
        <end position="155"/>
    </location>
</feature>
<dbReference type="PANTHER" id="PTHR33446">
    <property type="entry name" value="PROTEIN TONB-RELATED"/>
    <property type="match status" value="1"/>
</dbReference>
<dbReference type="PROSITE" id="PS52015">
    <property type="entry name" value="TONB_CTD"/>
    <property type="match status" value="1"/>
</dbReference>
<dbReference type="Pfam" id="PF03544">
    <property type="entry name" value="TonB_C"/>
    <property type="match status" value="1"/>
</dbReference>
<dbReference type="RefSeq" id="WP_284099269.1">
    <property type="nucleotide sequence ID" value="NZ_JARRAF010000002.1"/>
</dbReference>
<evidence type="ECO:0000256" key="3">
    <source>
        <dbReference type="ARBA" id="ARBA00022448"/>
    </source>
</evidence>
<evidence type="ECO:0000256" key="5">
    <source>
        <dbReference type="ARBA" id="ARBA00022519"/>
    </source>
</evidence>
<evidence type="ECO:0000256" key="10">
    <source>
        <dbReference type="SAM" id="MobiDB-lite"/>
    </source>
</evidence>
<accession>A0ABT7DSE0</accession>
<keyword evidence="13" id="KW-1185">Reference proteome</keyword>
<dbReference type="InterPro" id="IPR037682">
    <property type="entry name" value="TonB_C"/>
</dbReference>
<keyword evidence="3" id="KW-0813">Transport</keyword>
<feature type="domain" description="TonB C-terminal" evidence="11">
    <location>
        <begin position="147"/>
        <end position="238"/>
    </location>
</feature>
<keyword evidence="5" id="KW-0997">Cell inner membrane</keyword>
<dbReference type="InterPro" id="IPR006260">
    <property type="entry name" value="TonB/TolA_C"/>
</dbReference>
<dbReference type="Proteomes" id="UP001172778">
    <property type="component" value="Unassembled WGS sequence"/>
</dbReference>
<evidence type="ECO:0000256" key="1">
    <source>
        <dbReference type="ARBA" id="ARBA00004383"/>
    </source>
</evidence>